<dbReference type="Gene3D" id="3.40.640.10">
    <property type="entry name" value="Type I PLP-dependent aspartate aminotransferase-like (Major domain)"/>
    <property type="match status" value="1"/>
</dbReference>
<dbReference type="GO" id="GO:0000271">
    <property type="term" value="P:polysaccharide biosynthetic process"/>
    <property type="evidence" value="ECO:0007669"/>
    <property type="project" value="TreeGrafter"/>
</dbReference>
<comment type="pathway">
    <text evidence="2">Bacterial outer membrane biogenesis; LPS O-antigen biosynthesis.</text>
</comment>
<evidence type="ECO:0000256" key="8">
    <source>
        <dbReference type="ARBA" id="ARBA00066317"/>
    </source>
</evidence>
<evidence type="ECO:0000256" key="9">
    <source>
        <dbReference type="ARBA" id="ARBA00074221"/>
    </source>
</evidence>
<dbReference type="InterPro" id="IPR015422">
    <property type="entry name" value="PyrdxlP-dep_Trfase_small"/>
</dbReference>
<evidence type="ECO:0000256" key="3">
    <source>
        <dbReference type="ARBA" id="ARBA00022576"/>
    </source>
</evidence>
<dbReference type="GO" id="GO:0030170">
    <property type="term" value="F:pyridoxal phosphate binding"/>
    <property type="evidence" value="ECO:0007669"/>
    <property type="project" value="TreeGrafter"/>
</dbReference>
<evidence type="ECO:0000256" key="6">
    <source>
        <dbReference type="ARBA" id="ARBA00037999"/>
    </source>
</evidence>
<evidence type="ECO:0000256" key="7">
    <source>
        <dbReference type="ARBA" id="ARBA00051587"/>
    </source>
</evidence>
<dbReference type="EMBL" id="JACIHU010000014">
    <property type="protein sequence ID" value="MBB4482783.1"/>
    <property type="molecule type" value="Genomic_DNA"/>
</dbReference>
<dbReference type="EC" id="2.6.1.102" evidence="8"/>
<accession>A0A7W6YC02</accession>
<evidence type="ECO:0000256" key="11">
    <source>
        <dbReference type="PIRSR" id="PIRSR000390-2"/>
    </source>
</evidence>
<evidence type="ECO:0000256" key="1">
    <source>
        <dbReference type="ARBA" id="ARBA00001933"/>
    </source>
</evidence>
<dbReference type="InterPro" id="IPR000653">
    <property type="entry name" value="DegT/StrS_aminotransferase"/>
</dbReference>
<dbReference type="PIRSF" id="PIRSF000390">
    <property type="entry name" value="PLP_StrS"/>
    <property type="match status" value="1"/>
</dbReference>
<keyword evidence="3" id="KW-0032">Aminotransferase</keyword>
<evidence type="ECO:0000256" key="4">
    <source>
        <dbReference type="ARBA" id="ARBA00022679"/>
    </source>
</evidence>
<dbReference type="InterPro" id="IPR015424">
    <property type="entry name" value="PyrdxlP-dep_Trfase"/>
</dbReference>
<dbReference type="Proteomes" id="UP000557344">
    <property type="component" value="Unassembled WGS sequence"/>
</dbReference>
<dbReference type="InterPro" id="IPR015421">
    <property type="entry name" value="PyrdxlP-dep_Trfase_major"/>
</dbReference>
<name>A0A7W6YC02_RHIET</name>
<keyword evidence="4" id="KW-0808">Transferase</keyword>
<proteinExistence type="inferred from homology"/>
<evidence type="ECO:0000313" key="14">
    <source>
        <dbReference type="Proteomes" id="UP000557344"/>
    </source>
</evidence>
<dbReference type="Gene3D" id="3.90.1150.10">
    <property type="entry name" value="Aspartate Aminotransferase, domain 1"/>
    <property type="match status" value="1"/>
</dbReference>
<evidence type="ECO:0000256" key="12">
    <source>
        <dbReference type="RuleBase" id="RU004508"/>
    </source>
</evidence>
<protein>
    <recommendedName>
        <fullName evidence="9">GDP-perosamine synthase</fullName>
        <ecNumber evidence="8">2.6.1.102</ecNumber>
    </recommendedName>
</protein>
<feature type="modified residue" description="N6-(pyridoxal phosphate)lysine" evidence="11">
    <location>
        <position position="205"/>
    </location>
</feature>
<dbReference type="GO" id="GO:0102933">
    <property type="term" value="F:GDP-4-dehydro-6-deoxy-D-mannose-4-aminotransferase activity"/>
    <property type="evidence" value="ECO:0007669"/>
    <property type="project" value="UniProtKB-EC"/>
</dbReference>
<sequence length="417" mass="45688">MVAVEDCCGRRPSCMSPSLSTIPVAKPVLGEEEAEAARRVILSGWVTQGPEVAAFEREFAAFVGAAHACAVSNCTTALHLALMAVGVKAGDEVITVSHSFIATANAVRYCGAVPVFVDIEADGYNIDPRLIETAITPRTKAILCVHQLGMPCDLRSIVDIAKKYSIPVIEDAACATGSEILWEGGWEKIGRPHGDIACFSFHPRKVVTTGDGGMLTTANPEYDRKFRLWRQHGMSVTDAVRHGSKQVIFEDYDELGYNYRMTDLQAAVGRVQLRRLPELIAQRRQLASQYCEGLSTIQGLSIPTEPHWARSNWQSFCVRLSDEIDQRAVMQALLDQGISTRRGVMNIHLEGAYSGQNSHRAATSLTRSVSAQQQTIILPLYAQMTEVDIERVIEALRQAVADAGRVVRQPEQDVVPA</sequence>
<keyword evidence="5 11" id="KW-0663">Pyridoxal phosphate</keyword>
<reference evidence="13 14" key="1">
    <citation type="submission" date="2020-08" db="EMBL/GenBank/DDBJ databases">
        <title>Genomic Encyclopedia of Type Strains, Phase IV (KMG-V): Genome sequencing to study the core and pangenomes of soil and plant-associated prokaryotes.</title>
        <authorList>
            <person name="Whitman W."/>
        </authorList>
    </citation>
    <scope>NUCLEOTIDE SEQUENCE [LARGE SCALE GENOMIC DNA]</scope>
    <source>
        <strain evidence="13 14">SEMIA 471</strain>
    </source>
</reference>
<comment type="similarity">
    <text evidence="6 12">Belongs to the DegT/DnrJ/EryC1 family.</text>
</comment>
<dbReference type="PANTHER" id="PTHR30244">
    <property type="entry name" value="TRANSAMINASE"/>
    <property type="match status" value="1"/>
</dbReference>
<dbReference type="AlphaFoldDB" id="A0A7W6YC02"/>
<gene>
    <name evidence="13" type="ORF">GGE46_005398</name>
</gene>
<comment type="caution">
    <text evidence="13">The sequence shown here is derived from an EMBL/GenBank/DDBJ whole genome shotgun (WGS) entry which is preliminary data.</text>
</comment>
<evidence type="ECO:0000313" key="13">
    <source>
        <dbReference type="EMBL" id="MBB4482783.1"/>
    </source>
</evidence>
<organism evidence="13 14">
    <name type="scientific">Rhizobium etli</name>
    <dbReference type="NCBI Taxonomy" id="29449"/>
    <lineage>
        <taxon>Bacteria</taxon>
        <taxon>Pseudomonadati</taxon>
        <taxon>Pseudomonadota</taxon>
        <taxon>Alphaproteobacteria</taxon>
        <taxon>Hyphomicrobiales</taxon>
        <taxon>Rhizobiaceae</taxon>
        <taxon>Rhizobium/Agrobacterium group</taxon>
        <taxon>Rhizobium</taxon>
    </lineage>
</organism>
<comment type="catalytic activity">
    <reaction evidence="7">
        <text>GDP-alpha-D-perosamine + 2-oxoglutarate = GDP-4-dehydro-alpha-D-rhamnose + L-glutamate</text>
        <dbReference type="Rhea" id="RHEA:36779"/>
        <dbReference type="ChEBI" id="CHEBI:16810"/>
        <dbReference type="ChEBI" id="CHEBI:29985"/>
        <dbReference type="ChEBI" id="CHEBI:57964"/>
        <dbReference type="ChEBI" id="CHEBI:73996"/>
        <dbReference type="EC" id="2.6.1.102"/>
    </reaction>
</comment>
<feature type="active site" description="Proton acceptor" evidence="10">
    <location>
        <position position="205"/>
    </location>
</feature>
<comment type="cofactor">
    <cofactor evidence="1">
        <name>pyridoxal 5'-phosphate</name>
        <dbReference type="ChEBI" id="CHEBI:597326"/>
    </cofactor>
</comment>
<evidence type="ECO:0000256" key="2">
    <source>
        <dbReference type="ARBA" id="ARBA00005125"/>
    </source>
</evidence>
<dbReference type="SUPFAM" id="SSF53383">
    <property type="entry name" value="PLP-dependent transferases"/>
    <property type="match status" value="1"/>
</dbReference>
<dbReference type="Pfam" id="PF01041">
    <property type="entry name" value="DegT_DnrJ_EryC1"/>
    <property type="match status" value="1"/>
</dbReference>
<dbReference type="CDD" id="cd00616">
    <property type="entry name" value="AHBA_syn"/>
    <property type="match status" value="1"/>
</dbReference>
<evidence type="ECO:0000256" key="10">
    <source>
        <dbReference type="PIRSR" id="PIRSR000390-1"/>
    </source>
</evidence>
<dbReference type="FunFam" id="3.40.640.10:FF:000090">
    <property type="entry name" value="Pyridoxal phosphate-dependent aminotransferase"/>
    <property type="match status" value="1"/>
</dbReference>
<evidence type="ECO:0000256" key="5">
    <source>
        <dbReference type="ARBA" id="ARBA00022898"/>
    </source>
</evidence>
<dbReference type="PANTHER" id="PTHR30244:SF34">
    <property type="entry name" value="DTDP-4-AMINO-4,6-DIDEOXYGALACTOSE TRANSAMINASE"/>
    <property type="match status" value="1"/>
</dbReference>